<evidence type="ECO:0000256" key="4">
    <source>
        <dbReference type="ARBA" id="ARBA00022857"/>
    </source>
</evidence>
<dbReference type="PANTHER" id="PTHR21089:SF1">
    <property type="entry name" value="BIFUNCTIONAL 3-DEHYDROQUINATE DEHYDRATASE_SHIKIMATE DEHYDROGENASE, CHLOROPLASTIC"/>
    <property type="match status" value="1"/>
</dbReference>
<dbReference type="CDD" id="cd01065">
    <property type="entry name" value="NAD_bind_Shikimate_DH"/>
    <property type="match status" value="1"/>
</dbReference>
<evidence type="ECO:0000256" key="5">
    <source>
        <dbReference type="ARBA" id="ARBA00023002"/>
    </source>
</evidence>
<feature type="binding site" evidence="8">
    <location>
        <position position="92"/>
    </location>
    <ligand>
        <name>shikimate</name>
        <dbReference type="ChEBI" id="CHEBI:36208"/>
    </ligand>
</feature>
<evidence type="ECO:0000259" key="11">
    <source>
        <dbReference type="Pfam" id="PF18317"/>
    </source>
</evidence>
<feature type="binding site" evidence="8">
    <location>
        <position position="255"/>
    </location>
    <ligand>
        <name>shikimate</name>
        <dbReference type="ChEBI" id="CHEBI:36208"/>
    </ligand>
</feature>
<dbReference type="InterPro" id="IPR011342">
    <property type="entry name" value="Shikimate_DH"/>
</dbReference>
<dbReference type="InterPro" id="IPR006151">
    <property type="entry name" value="Shikm_DH/Glu-tRNA_Rdtase"/>
</dbReference>
<dbReference type="EMBL" id="JBHLSS010000078">
    <property type="protein sequence ID" value="MFC0710399.1"/>
    <property type="molecule type" value="Genomic_DNA"/>
</dbReference>
<gene>
    <name evidence="8 12" type="primary">aroE</name>
    <name evidence="12" type="ORF">ACFFGX_12820</name>
</gene>
<dbReference type="NCBIfam" id="TIGR00507">
    <property type="entry name" value="aroE"/>
    <property type="match status" value="1"/>
</dbReference>
<feature type="binding site" evidence="8">
    <location>
        <begin position="130"/>
        <end position="134"/>
    </location>
    <ligand>
        <name>NADP(+)</name>
        <dbReference type="ChEBI" id="CHEBI:58349"/>
    </ligand>
</feature>
<keyword evidence="4 8" id="KW-0521">NADP</keyword>
<comment type="subunit">
    <text evidence="8">Homodimer.</text>
</comment>
<keyword evidence="5 8" id="KW-0560">Oxidoreductase</keyword>
<protein>
    <recommendedName>
        <fullName evidence="2 8">Shikimate dehydrogenase (NADP(+))</fullName>
        <shortName evidence="8">SDH</shortName>
        <ecNumber evidence="2 8">1.1.1.25</ecNumber>
    </recommendedName>
</protein>
<dbReference type="InterPro" id="IPR036291">
    <property type="entry name" value="NAD(P)-bd_dom_sf"/>
</dbReference>
<name>A0ABV6SN86_AZOPA</name>
<dbReference type="HAMAP" id="MF_00222">
    <property type="entry name" value="Shikimate_DH_AroE"/>
    <property type="match status" value="1"/>
</dbReference>
<organism evidence="12 13">
    <name type="scientific">Azorhizophilus paspali</name>
    <name type="common">Azotobacter paspali</name>
    <dbReference type="NCBI Taxonomy" id="69963"/>
    <lineage>
        <taxon>Bacteria</taxon>
        <taxon>Pseudomonadati</taxon>
        <taxon>Pseudomonadota</taxon>
        <taxon>Gammaproteobacteria</taxon>
        <taxon>Pseudomonadales</taxon>
        <taxon>Pseudomonadaceae</taxon>
        <taxon>Azorhizophilus</taxon>
    </lineage>
</organism>
<reference evidence="12 13" key="1">
    <citation type="submission" date="2024-09" db="EMBL/GenBank/DDBJ databases">
        <authorList>
            <person name="Sun Q."/>
            <person name="Mori K."/>
        </authorList>
    </citation>
    <scope>NUCLEOTIDE SEQUENCE [LARGE SCALE GENOMIC DNA]</scope>
    <source>
        <strain evidence="12 13">NCAIM B.01794</strain>
    </source>
</reference>
<dbReference type="EC" id="1.1.1.25" evidence="2 8"/>
<evidence type="ECO:0000256" key="6">
    <source>
        <dbReference type="ARBA" id="ARBA00023141"/>
    </source>
</evidence>
<feature type="binding site" evidence="8">
    <location>
        <position position="67"/>
    </location>
    <ligand>
        <name>shikimate</name>
        <dbReference type="ChEBI" id="CHEBI:36208"/>
    </ligand>
</feature>
<dbReference type="Pfam" id="PF18317">
    <property type="entry name" value="SDH_C"/>
    <property type="match status" value="1"/>
</dbReference>
<dbReference type="SUPFAM" id="SSF51735">
    <property type="entry name" value="NAD(P)-binding Rossmann-fold domains"/>
    <property type="match status" value="1"/>
</dbReference>
<evidence type="ECO:0000256" key="1">
    <source>
        <dbReference type="ARBA" id="ARBA00004871"/>
    </source>
</evidence>
<evidence type="ECO:0000313" key="12">
    <source>
        <dbReference type="EMBL" id="MFC0710399.1"/>
    </source>
</evidence>
<feature type="domain" description="SDH C-terminal" evidence="11">
    <location>
        <begin position="248"/>
        <end position="278"/>
    </location>
</feature>
<dbReference type="Pfam" id="PF08501">
    <property type="entry name" value="Shikimate_dh_N"/>
    <property type="match status" value="1"/>
</dbReference>
<comment type="similarity">
    <text evidence="8">Belongs to the shikimate dehydrogenase family.</text>
</comment>
<dbReference type="RefSeq" id="WP_376946399.1">
    <property type="nucleotide sequence ID" value="NZ_CP171449.1"/>
</dbReference>
<evidence type="ECO:0000256" key="3">
    <source>
        <dbReference type="ARBA" id="ARBA00022605"/>
    </source>
</evidence>
<dbReference type="Pfam" id="PF01488">
    <property type="entry name" value="Shikimate_DH"/>
    <property type="match status" value="1"/>
</dbReference>
<comment type="caution">
    <text evidence="8">Lacks conserved residue(s) required for the propagation of feature annotation.</text>
</comment>
<evidence type="ECO:0000313" key="13">
    <source>
        <dbReference type="Proteomes" id="UP001589891"/>
    </source>
</evidence>
<dbReference type="Proteomes" id="UP001589891">
    <property type="component" value="Unassembled WGS sequence"/>
</dbReference>
<evidence type="ECO:0000259" key="9">
    <source>
        <dbReference type="Pfam" id="PF01488"/>
    </source>
</evidence>
<feature type="active site" description="Proton acceptor" evidence="8">
    <location>
        <position position="71"/>
    </location>
</feature>
<evidence type="ECO:0000259" key="10">
    <source>
        <dbReference type="Pfam" id="PF08501"/>
    </source>
</evidence>
<sequence>MEKNFLSTLTGSFAMPAAENPTVAMVEAAYRHHGLDWRYINCEVAPHFLGDAVRGAKAMGWAGFNCSIPHKVAVIEHLDELGQSAEIIGAVNTIVRRGDAFIGENTDGKGFVQAMREVIDPRGKSVMIFGAGGAARAVSVELALAGASAITVVNRSRDTGRTLVDLLNGRTGTSAELRLWNGSVAVPRDTDIVINATSIGLYPNVDQRLDIDLDSLHPDMVVADGIHNPPRTHLLRSAEARGCRVLDGLGMLVNQGVIGIKYWTGIDVDASVMRQALKNLFQA</sequence>
<comment type="catalytic activity">
    <reaction evidence="7 8">
        <text>shikimate + NADP(+) = 3-dehydroshikimate + NADPH + H(+)</text>
        <dbReference type="Rhea" id="RHEA:17737"/>
        <dbReference type="ChEBI" id="CHEBI:15378"/>
        <dbReference type="ChEBI" id="CHEBI:16630"/>
        <dbReference type="ChEBI" id="CHEBI:36208"/>
        <dbReference type="ChEBI" id="CHEBI:57783"/>
        <dbReference type="ChEBI" id="CHEBI:58349"/>
        <dbReference type="EC" id="1.1.1.25"/>
    </reaction>
</comment>
<proteinExistence type="inferred from homology"/>
<feature type="domain" description="Shikimate dehydrogenase substrate binding N-terminal" evidence="10">
    <location>
        <begin position="17"/>
        <end position="94"/>
    </location>
</feature>
<dbReference type="Gene3D" id="3.40.50.720">
    <property type="entry name" value="NAD(P)-binding Rossmann-like Domain"/>
    <property type="match status" value="1"/>
</dbReference>
<dbReference type="InterPro" id="IPR046346">
    <property type="entry name" value="Aminoacid_DH-like_N_sf"/>
</dbReference>
<dbReference type="Gene3D" id="3.40.50.10860">
    <property type="entry name" value="Leucine Dehydrogenase, chain A, domain 1"/>
    <property type="match status" value="1"/>
</dbReference>
<comment type="function">
    <text evidence="8">Involved in the biosynthesis of the chorismate, which leads to the biosynthesis of aromatic amino acids. Catalyzes the reversible NADPH linked reduction of 3-dehydroshikimate (DHSA) to yield shikimate (SA).</text>
</comment>
<keyword evidence="3 8" id="KW-0028">Amino-acid biosynthesis</keyword>
<evidence type="ECO:0000256" key="2">
    <source>
        <dbReference type="ARBA" id="ARBA00012962"/>
    </source>
</evidence>
<evidence type="ECO:0000256" key="8">
    <source>
        <dbReference type="HAMAP-Rule" id="MF_00222"/>
    </source>
</evidence>
<dbReference type="PANTHER" id="PTHR21089">
    <property type="entry name" value="SHIKIMATE DEHYDROGENASE"/>
    <property type="match status" value="1"/>
</dbReference>
<dbReference type="InterPro" id="IPR022893">
    <property type="entry name" value="Shikimate_DH_fam"/>
</dbReference>
<keyword evidence="13" id="KW-1185">Reference proteome</keyword>
<feature type="binding site" evidence="8">
    <location>
        <position position="225"/>
    </location>
    <ligand>
        <name>NADP(+)</name>
        <dbReference type="ChEBI" id="CHEBI:58349"/>
    </ligand>
</feature>
<feature type="binding site" evidence="8">
    <location>
        <position position="107"/>
    </location>
    <ligand>
        <name>shikimate</name>
        <dbReference type="ChEBI" id="CHEBI:36208"/>
    </ligand>
</feature>
<dbReference type="GO" id="GO:0004764">
    <property type="term" value="F:shikimate 3-dehydrogenase (NADP+) activity"/>
    <property type="evidence" value="ECO:0007669"/>
    <property type="project" value="UniProtKB-EC"/>
</dbReference>
<keyword evidence="6 8" id="KW-0057">Aromatic amino acid biosynthesis</keyword>
<comment type="caution">
    <text evidence="12">The sequence shown here is derived from an EMBL/GenBank/DDBJ whole genome shotgun (WGS) entry which is preliminary data.</text>
</comment>
<dbReference type="SUPFAM" id="SSF53223">
    <property type="entry name" value="Aminoacid dehydrogenase-like, N-terminal domain"/>
    <property type="match status" value="1"/>
</dbReference>
<accession>A0ABV6SN86</accession>
<evidence type="ECO:0000256" key="7">
    <source>
        <dbReference type="ARBA" id="ARBA00049442"/>
    </source>
</evidence>
<dbReference type="InterPro" id="IPR013708">
    <property type="entry name" value="Shikimate_DH-bd_N"/>
</dbReference>
<dbReference type="InterPro" id="IPR041121">
    <property type="entry name" value="SDH_C"/>
</dbReference>
<comment type="pathway">
    <text evidence="1 8">Metabolic intermediate biosynthesis; chorismate biosynthesis; chorismate from D-erythrose 4-phosphate and phosphoenolpyruvate: step 4/7.</text>
</comment>
<feature type="domain" description="Quinate/shikimate 5-dehydrogenase/glutamyl-tRNA reductase" evidence="9">
    <location>
        <begin position="121"/>
        <end position="198"/>
    </location>
</feature>
<feature type="binding site" evidence="8">
    <location>
        <position position="248"/>
    </location>
    <ligand>
        <name>NADP(+)</name>
        <dbReference type="ChEBI" id="CHEBI:58349"/>
    </ligand>
</feature>